<dbReference type="EMBL" id="MCGH01000004">
    <property type="protein sequence ID" value="ODM02435.1"/>
    <property type="molecule type" value="Genomic_DNA"/>
</dbReference>
<dbReference type="Gene3D" id="1.10.10.60">
    <property type="entry name" value="Homeodomain-like"/>
    <property type="match status" value="2"/>
</dbReference>
<dbReference type="Pfam" id="PF12833">
    <property type="entry name" value="HTH_18"/>
    <property type="match status" value="1"/>
</dbReference>
<dbReference type="GO" id="GO:0043565">
    <property type="term" value="F:sequence-specific DNA binding"/>
    <property type="evidence" value="ECO:0007669"/>
    <property type="project" value="InterPro"/>
</dbReference>
<comment type="caution">
    <text evidence="5">The sequence shown here is derived from an EMBL/GenBank/DDBJ whole genome shotgun (WGS) entry which is preliminary data.</text>
</comment>
<organism evidence="5 6">
    <name type="scientific">Eisenbergiella tayi</name>
    <dbReference type="NCBI Taxonomy" id="1432052"/>
    <lineage>
        <taxon>Bacteria</taxon>
        <taxon>Bacillati</taxon>
        <taxon>Bacillota</taxon>
        <taxon>Clostridia</taxon>
        <taxon>Lachnospirales</taxon>
        <taxon>Lachnospiraceae</taxon>
        <taxon>Eisenbergiella</taxon>
    </lineage>
</organism>
<proteinExistence type="predicted"/>
<dbReference type="InterPro" id="IPR003313">
    <property type="entry name" value="AraC-bd"/>
</dbReference>
<dbReference type="GO" id="GO:0003700">
    <property type="term" value="F:DNA-binding transcription factor activity"/>
    <property type="evidence" value="ECO:0007669"/>
    <property type="project" value="InterPro"/>
</dbReference>
<keyword evidence="1" id="KW-0805">Transcription regulation</keyword>
<dbReference type="InterPro" id="IPR009057">
    <property type="entry name" value="Homeodomain-like_sf"/>
</dbReference>
<evidence type="ECO:0000256" key="1">
    <source>
        <dbReference type="ARBA" id="ARBA00023015"/>
    </source>
</evidence>
<dbReference type="PANTHER" id="PTHR43280">
    <property type="entry name" value="ARAC-FAMILY TRANSCRIPTIONAL REGULATOR"/>
    <property type="match status" value="1"/>
</dbReference>
<dbReference type="SUPFAM" id="SSF51215">
    <property type="entry name" value="Regulatory protein AraC"/>
    <property type="match status" value="1"/>
</dbReference>
<evidence type="ECO:0000259" key="4">
    <source>
        <dbReference type="PROSITE" id="PS01124"/>
    </source>
</evidence>
<accession>A0A1E3A0Z8</accession>
<dbReference type="Proteomes" id="UP000094067">
    <property type="component" value="Unassembled WGS sequence"/>
</dbReference>
<protein>
    <submittedName>
        <fullName evidence="5">Xylose operon regulatory protein</fullName>
    </submittedName>
</protein>
<dbReference type="PROSITE" id="PS01124">
    <property type="entry name" value="HTH_ARAC_FAMILY_2"/>
    <property type="match status" value="1"/>
</dbReference>
<dbReference type="SUPFAM" id="SSF46689">
    <property type="entry name" value="Homeodomain-like"/>
    <property type="match status" value="2"/>
</dbReference>
<dbReference type="PATRIC" id="fig|1432052.4.peg.6220"/>
<gene>
    <name evidence="5" type="primary">xylR_2</name>
    <name evidence="5" type="ORF">BEI61_05597</name>
</gene>
<keyword evidence="2" id="KW-0238">DNA-binding</keyword>
<dbReference type="InterPro" id="IPR018060">
    <property type="entry name" value="HTH_AraC"/>
</dbReference>
<reference evidence="5 6" key="1">
    <citation type="submission" date="2016-07" db="EMBL/GenBank/DDBJ databases">
        <title>Characterization of isolates of Eisenbergiella tayi derived from blood cultures, using whole genome sequencing.</title>
        <authorList>
            <person name="Burdz T."/>
            <person name="Wiebe D."/>
            <person name="Huynh C."/>
            <person name="Bernard K."/>
        </authorList>
    </citation>
    <scope>NUCLEOTIDE SEQUENCE [LARGE SCALE GENOMIC DNA]</scope>
    <source>
        <strain evidence="5 6">NML 110608</strain>
    </source>
</reference>
<sequence length="280" mass="32268">MLHTAFTPYEEFLVEYVRNPGRNDMKVQHYHDTYEFYLQMAGERTLILNDICYTLRPGDLYILKPFEIHYTESRGSDYYERYVINLPASFLYTLLTEGETRLLLDKLESCVLHLSPEQAAEALGCFQRAEQFRRKTGFLAGKLLCSSIFQLLMFLTELTEKAGLPDILEGKSIQPEIVKAIHYINRHYQENLSLEGAAELVHLSRYHFCRLFHEATGATFLEYLYNVRLAKVHQLLLTTTLPLGDIAPKCGFASTAHLSRVFREAYGMSPRSFRKTALSG</sequence>
<evidence type="ECO:0000256" key="2">
    <source>
        <dbReference type="ARBA" id="ARBA00023125"/>
    </source>
</evidence>
<dbReference type="PANTHER" id="PTHR43280:SF2">
    <property type="entry name" value="HTH-TYPE TRANSCRIPTIONAL REGULATOR EXSA"/>
    <property type="match status" value="1"/>
</dbReference>
<dbReference type="Gene3D" id="2.60.120.10">
    <property type="entry name" value="Jelly Rolls"/>
    <property type="match status" value="1"/>
</dbReference>
<dbReference type="AlphaFoldDB" id="A0A1E3A0Z8"/>
<dbReference type="SMART" id="SM00342">
    <property type="entry name" value="HTH_ARAC"/>
    <property type="match status" value="1"/>
</dbReference>
<dbReference type="RefSeq" id="WP_069154964.1">
    <property type="nucleotide sequence ID" value="NZ_MCGH01000004.1"/>
</dbReference>
<keyword evidence="3" id="KW-0804">Transcription</keyword>
<dbReference type="InterPro" id="IPR014710">
    <property type="entry name" value="RmlC-like_jellyroll"/>
</dbReference>
<name>A0A1E3A0Z8_9FIRM</name>
<feature type="domain" description="HTH araC/xylS-type" evidence="4">
    <location>
        <begin position="178"/>
        <end position="276"/>
    </location>
</feature>
<evidence type="ECO:0000313" key="6">
    <source>
        <dbReference type="Proteomes" id="UP000094067"/>
    </source>
</evidence>
<evidence type="ECO:0000256" key="3">
    <source>
        <dbReference type="ARBA" id="ARBA00023163"/>
    </source>
</evidence>
<dbReference type="Pfam" id="PF02311">
    <property type="entry name" value="AraC_binding"/>
    <property type="match status" value="1"/>
</dbReference>
<evidence type="ECO:0000313" key="5">
    <source>
        <dbReference type="EMBL" id="ODM02435.1"/>
    </source>
</evidence>
<dbReference type="InterPro" id="IPR037923">
    <property type="entry name" value="HTH-like"/>
</dbReference>